<gene>
    <name evidence="1" type="ORF">LCGC14_3128180</name>
</gene>
<dbReference type="EMBL" id="LAZR01068182">
    <property type="protein sequence ID" value="KKK50122.1"/>
    <property type="molecule type" value="Genomic_DNA"/>
</dbReference>
<proteinExistence type="predicted"/>
<name>A0A0F8W0F5_9ZZZZ</name>
<reference evidence="1" key="1">
    <citation type="journal article" date="2015" name="Nature">
        <title>Complex archaea that bridge the gap between prokaryotes and eukaryotes.</title>
        <authorList>
            <person name="Spang A."/>
            <person name="Saw J.H."/>
            <person name="Jorgensen S.L."/>
            <person name="Zaremba-Niedzwiedzka K."/>
            <person name="Martijn J."/>
            <person name="Lind A.E."/>
            <person name="van Eijk R."/>
            <person name="Schleper C."/>
            <person name="Guy L."/>
            <person name="Ettema T.J."/>
        </authorList>
    </citation>
    <scope>NUCLEOTIDE SEQUENCE</scope>
</reference>
<organism evidence="1">
    <name type="scientific">marine sediment metagenome</name>
    <dbReference type="NCBI Taxonomy" id="412755"/>
    <lineage>
        <taxon>unclassified sequences</taxon>
        <taxon>metagenomes</taxon>
        <taxon>ecological metagenomes</taxon>
    </lineage>
</organism>
<protein>
    <submittedName>
        <fullName evidence="1">Uncharacterized protein</fullName>
    </submittedName>
</protein>
<sequence length="93" mass="10909">MRKRQFLFTGEIHVYLLPAQRVLLRRQIERTPEIPALITAEKTKILREDPYIANATLGMLADWFPDLICDLRQLEVRRQASVDINRALTSRPH</sequence>
<accession>A0A0F8W0F5</accession>
<dbReference type="AlphaFoldDB" id="A0A0F8W0F5"/>
<comment type="caution">
    <text evidence="1">The sequence shown here is derived from an EMBL/GenBank/DDBJ whole genome shotgun (WGS) entry which is preliminary data.</text>
</comment>
<evidence type="ECO:0000313" key="1">
    <source>
        <dbReference type="EMBL" id="KKK50122.1"/>
    </source>
</evidence>